<dbReference type="InterPro" id="IPR001279">
    <property type="entry name" value="Metallo-B-lactamas"/>
</dbReference>
<feature type="domain" description="Metallo-beta-lactamase" evidence="5">
    <location>
        <begin position="32"/>
        <end position="264"/>
    </location>
</feature>
<dbReference type="Proteomes" id="UP000076512">
    <property type="component" value="Unassembled WGS sequence"/>
</dbReference>
<reference evidence="6 7" key="1">
    <citation type="submission" date="2016-04" db="EMBL/GenBank/DDBJ databases">
        <authorList>
            <person name="Evans L.H."/>
            <person name="Alamgir A."/>
            <person name="Owens N."/>
            <person name="Weber N.D."/>
            <person name="Virtaneva K."/>
            <person name="Barbian K."/>
            <person name="Babar A."/>
            <person name="Rosenke K."/>
        </authorList>
    </citation>
    <scope>NUCLEOTIDE SEQUENCE [LARGE SCALE GENOMIC DNA]</scope>
    <source>
        <strain evidence="6 7">IFM 0406</strain>
    </source>
</reference>
<dbReference type="GO" id="GO:0046872">
    <property type="term" value="F:metal ion binding"/>
    <property type="evidence" value="ECO:0007669"/>
    <property type="project" value="UniProtKB-KW"/>
</dbReference>
<keyword evidence="7" id="KW-1185">Reference proteome</keyword>
<dbReference type="OrthoDB" id="3196337at2"/>
<dbReference type="Pfam" id="PF00753">
    <property type="entry name" value="Lactamase_B"/>
    <property type="match status" value="1"/>
</dbReference>
<dbReference type="InterPro" id="IPR036866">
    <property type="entry name" value="RibonucZ/Hydroxyglut_hydro"/>
</dbReference>
<accession>A0A164L176</accession>
<comment type="similarity">
    <text evidence="1">Belongs to the metallo-beta-lactamase superfamily.</text>
</comment>
<proteinExistence type="inferred from homology"/>
<dbReference type="PANTHER" id="PTHR42978:SF3">
    <property type="entry name" value="BLR3078 PROTEIN"/>
    <property type="match status" value="1"/>
</dbReference>
<dbReference type="PANTHER" id="PTHR42978">
    <property type="entry name" value="QUORUM-QUENCHING LACTONASE YTNP-RELATED-RELATED"/>
    <property type="match status" value="1"/>
</dbReference>
<dbReference type="STRING" id="455432.AWN90_37295"/>
<keyword evidence="3 6" id="KW-0378">Hydrolase</keyword>
<evidence type="ECO:0000313" key="6">
    <source>
        <dbReference type="EMBL" id="KZM71915.1"/>
    </source>
</evidence>
<comment type="caution">
    <text evidence="6">The sequence shown here is derived from an EMBL/GenBank/DDBJ whole genome shotgun (WGS) entry which is preliminary data.</text>
</comment>
<evidence type="ECO:0000256" key="3">
    <source>
        <dbReference type="ARBA" id="ARBA00022801"/>
    </source>
</evidence>
<evidence type="ECO:0000313" key="7">
    <source>
        <dbReference type="Proteomes" id="UP000076512"/>
    </source>
</evidence>
<dbReference type="RefSeq" id="WP_067592933.1">
    <property type="nucleotide sequence ID" value="NZ_JABMCZ010000001.1"/>
</dbReference>
<evidence type="ECO:0000259" key="5">
    <source>
        <dbReference type="SMART" id="SM00849"/>
    </source>
</evidence>
<dbReference type="Gene3D" id="3.60.15.10">
    <property type="entry name" value="Ribonuclease Z/Hydroxyacylglutathione hydrolase-like"/>
    <property type="match status" value="1"/>
</dbReference>
<name>A0A164L176_9NOCA</name>
<protein>
    <submittedName>
        <fullName evidence="6">MBL fold metallo-hydrolase</fullName>
    </submittedName>
</protein>
<gene>
    <name evidence="6" type="ORF">AWN90_37295</name>
</gene>
<organism evidence="6 7">
    <name type="scientific">Nocardia terpenica</name>
    <dbReference type="NCBI Taxonomy" id="455432"/>
    <lineage>
        <taxon>Bacteria</taxon>
        <taxon>Bacillati</taxon>
        <taxon>Actinomycetota</taxon>
        <taxon>Actinomycetes</taxon>
        <taxon>Mycobacteriales</taxon>
        <taxon>Nocardiaceae</taxon>
        <taxon>Nocardia</taxon>
    </lineage>
</organism>
<sequence>MRIHHLDGGTMRPFGGRLFDGRAGVFRRAELVCHCLLIEHDTGLALVDTGIGENAVHDPDRWLGRGFVRLTRPVLDLTHTVARRIEALGYRRTDVRDIVLTHLDRDHSGGLAEFPHARVHVHAVELDSLRGAHGGREQSRYLAAQFAHGPAWERYSEHGEPWFGFDAVRDLTGLPPSILLIPLAGHSYGHTAVAVDTGHGWLLHAGDSYFHPAQVDPARPPVPIGAAMFEKQVEALTGARHTNHERLRELLHTHNGEVTVFSAHSSSEFHALHSGATLGSHA</sequence>
<keyword evidence="4" id="KW-0862">Zinc</keyword>
<dbReference type="EMBL" id="LWGR01000010">
    <property type="protein sequence ID" value="KZM71915.1"/>
    <property type="molecule type" value="Genomic_DNA"/>
</dbReference>
<dbReference type="AlphaFoldDB" id="A0A164L176"/>
<dbReference type="SUPFAM" id="SSF56281">
    <property type="entry name" value="Metallo-hydrolase/oxidoreductase"/>
    <property type="match status" value="1"/>
</dbReference>
<keyword evidence="2" id="KW-0479">Metal-binding</keyword>
<evidence type="ECO:0000256" key="2">
    <source>
        <dbReference type="ARBA" id="ARBA00022723"/>
    </source>
</evidence>
<dbReference type="InterPro" id="IPR051013">
    <property type="entry name" value="MBL_superfamily_lactonases"/>
</dbReference>
<dbReference type="GO" id="GO:0016787">
    <property type="term" value="F:hydrolase activity"/>
    <property type="evidence" value="ECO:0007669"/>
    <property type="project" value="UniProtKB-KW"/>
</dbReference>
<dbReference type="CDD" id="cd07742">
    <property type="entry name" value="metallo-hydrolase-like_MBL-fold"/>
    <property type="match status" value="1"/>
</dbReference>
<evidence type="ECO:0000256" key="1">
    <source>
        <dbReference type="ARBA" id="ARBA00007749"/>
    </source>
</evidence>
<evidence type="ECO:0000256" key="4">
    <source>
        <dbReference type="ARBA" id="ARBA00022833"/>
    </source>
</evidence>
<dbReference type="SMART" id="SM00849">
    <property type="entry name" value="Lactamase_B"/>
    <property type="match status" value="1"/>
</dbReference>